<evidence type="ECO:0000256" key="1">
    <source>
        <dbReference type="ARBA" id="ARBA00022750"/>
    </source>
</evidence>
<dbReference type="InterPro" id="IPR054722">
    <property type="entry name" value="PolX-like_BBD"/>
</dbReference>
<organism evidence="5 6">
    <name type="scientific">Pyrenophora tritici-repentis</name>
    <dbReference type="NCBI Taxonomy" id="45151"/>
    <lineage>
        <taxon>Eukaryota</taxon>
        <taxon>Fungi</taxon>
        <taxon>Dikarya</taxon>
        <taxon>Ascomycota</taxon>
        <taxon>Pezizomycotina</taxon>
        <taxon>Dothideomycetes</taxon>
        <taxon>Pleosporomycetidae</taxon>
        <taxon>Pleosporales</taxon>
        <taxon>Pleosporineae</taxon>
        <taxon>Pleosporaceae</taxon>
        <taxon>Pyrenophora</taxon>
    </lineage>
</organism>
<dbReference type="Pfam" id="PF25597">
    <property type="entry name" value="SH3_retrovirus"/>
    <property type="match status" value="1"/>
</dbReference>
<evidence type="ECO:0000256" key="3">
    <source>
        <dbReference type="SAM" id="MobiDB-lite"/>
    </source>
</evidence>
<dbReference type="CDD" id="cd09272">
    <property type="entry name" value="RNase_HI_RT_Ty1"/>
    <property type="match status" value="1"/>
</dbReference>
<reference evidence="6" key="1">
    <citation type="journal article" date="2022" name="Microb. Genom.">
        <title>A global pangenome for the wheat fungal pathogen Pyrenophora tritici-repentis and prediction of effector protein structural homology.</title>
        <authorList>
            <person name="Moolhuijzen P.M."/>
            <person name="See P.T."/>
            <person name="Shi G."/>
            <person name="Powell H.R."/>
            <person name="Cockram J."/>
            <person name="Jorgensen L.N."/>
            <person name="Benslimane H."/>
            <person name="Strelkov S.E."/>
            <person name="Turner J."/>
            <person name="Liu Z."/>
            <person name="Moffat C.S."/>
        </authorList>
    </citation>
    <scope>NUCLEOTIDE SEQUENCE [LARGE SCALE GENOMIC DNA]</scope>
</reference>
<keyword evidence="5" id="KW-0808">Transferase</keyword>
<dbReference type="GO" id="GO:0003723">
    <property type="term" value="F:RNA binding"/>
    <property type="evidence" value="ECO:0007669"/>
    <property type="project" value="UniProtKB-KW"/>
</dbReference>
<dbReference type="InterPro" id="IPR013103">
    <property type="entry name" value="RVT_2"/>
</dbReference>
<feature type="region of interest" description="Disordered" evidence="3">
    <location>
        <begin position="287"/>
        <end position="325"/>
    </location>
</feature>
<dbReference type="SUPFAM" id="SSF53098">
    <property type="entry name" value="Ribonuclease H-like"/>
    <property type="match status" value="1"/>
</dbReference>
<feature type="region of interest" description="Disordered" evidence="3">
    <location>
        <begin position="887"/>
        <end position="939"/>
    </location>
</feature>
<dbReference type="SUPFAM" id="SSF56672">
    <property type="entry name" value="DNA/RNA polymerases"/>
    <property type="match status" value="1"/>
</dbReference>
<protein>
    <submittedName>
        <fullName evidence="5">Reverse transcriptase domain protein</fullName>
    </submittedName>
</protein>
<evidence type="ECO:0000256" key="2">
    <source>
        <dbReference type="ARBA" id="ARBA00022884"/>
    </source>
</evidence>
<sequence length="2082" mass="232148">MATYTSSTAVTARLAADGKNWKDWIKQLINYAAADGAVAVLDGAPRPEFDATDDKYRITAMQRPITHPLGTSTDVIQAELDRVGKLNKTIGPFNNEARQLLKEDKLALDSWVARDARLQNTILSSIDKPLVAQVRTCPTAHDMYKALKDLNSNGDYANAALAWTAFIDLRAETQPTVRSYIGKFRETINDITVQGITLGWKKPSAVPGTSADRDIEDLLIIHFLHGLARVLPQWVEARNNDLRQGHTWSIDTLVASLEDHLRHAPDEPVKTFLSVSKQAEEKRVLTRLNGRGNGNNSNQNSTPTPSSLPTRNNNQQKRTPQPVGMCDHCKREHPGPNELCWKLHPSLTPDNVKKRTADNAAKKAAAAAARTNVTVAKNSNDDDADQYDAHSYVTVATFVSPTLLKKAVSNHDYQQRYCYDTAANRHVFNNRSKFYEYAPIDNDVHGSTGSTTAAGVGTVRLEVVKADGTTEKISLQNVLYCPDFATNVISQAPFKRAGVWYHSGKDKLYTASDEELAYLPEIDGIPNFLVVTESSKAPAALSYASLVCYRSSADEPSSSRPATDWHHIMGHAGIDAIKDTAKVVHGMKLTTSTVTNCEPCGLSKSKRNISRIQQTPPNTALGKVHVDVVGPITIPGKDGERYFMPITDGKSRRQWLFTSDSRAVLGQQLINWCKAMKAKGFTITIHTDNAREFINASNKQYFDSVGIEVVTSPPYDATRNGIAERANGITEDRTRGALIAAKLPIKLWPYAAKYMARIHNLVSNSNLPGKITPLEAWNRSIGYPNPVPNVAKMHAFGHVGYAHIPAQKRVKGDKFAPRAHKGHLVGMIGENIYQMWIPETDEIVTTASVRFDSYDSPSTPPLSPIIGPSPSPKVLPFKPLINRLADAATTPPAPPQDGDGGDLDNHQLPRADGGDGFDGFEDDDEAPPAPPTRGNNKAARRHEINADLNPAHIIHGPRNRRARAFFTSSTFDRCFAMALVKPTLGSKLSELPPEPRNYRQFLKHPRRDDLQLAMDDEYNALIANGTWRPATAEEIAKYEIIPGQWVWTYKGNAQGYHVKDKARMVACGNKQQESIWYREVYSYVVRTSTLRILLALVAYFDLECEQIDMITAYLNAHLDDDDVVLLRLPAGCTGFGNIVRLRRGMYGLRQSALLWYNDLKDSLKDLGFEPIEADPCVFVNPTTKAIIVVYVDDLILITRDVTSMKALKSQLLNRYKARDLGPIGFYLGIRILRDRPNRSLSMTMDSYVDRIVDEYHLANAPKADNPLPKSALTLIKRDDIADNNLIQQYQSLVAKLLYPTSIIRCDLAWHVNFMARFANNPTLEQLSLLKHMLRYYNGTATLGIKYQGDLKDANMDDPDHMIGLKAYSDSAHGDNNERKSSSGYVIKMAGGVVSYKSYRQRLVTLSSTELEYIAMTYAAKEINWLQRLLSQVGYVGNDLKPFKLYTDNQPALNMIRKDGHHERTKHIDAYFKYTKQQYKDGNLKLDYLPGVEMPADGLTKPLDKQEHAKFIGLIDMPFPGWFELWAPITKILKEHVYARYGARPIRRFRVNDNIDDLPISVLIESDITVAGQYARWGNAVRRIRRLLLDSGFHMAIEIIDTLAANGTNLEIIGGDDREIIDTWEKVQRQVIQRLQPSNWLAIDVLYCLVGDSRKPTRYPTIFISALDADEDIWFRDILPSIHKTVGSCFRVEVRQHSALLAVNGDDEKEPEDRTIFNIGGSAGYGIVSMGTSIGLGGQRRSGTLGMAIELQNSEGHDLGAFALTNYHVIASGDMTSWKAGEAIKPDHSLVKDGILTLMCPSDADHCRSKRYWEKRQQQCRTGNLPYNGFYRCMMERAERTKETDDLCLEMIGFQVESALESHRTANRFLGTLYASSGFRKSKNPDYSEGVGGDFGWALNWALIKVRSPLATTNWVKHFSVTKTCIYGGAHVKSYQNLHPKQNYNVAKKGRTTTWTTGRVSAVPSILNFKKSGLSGLSLQFKENTLDGIVFAFGIRSDDDITEFVEEGDLGSVVLLNEYSSEGAIAVGLTIAANNVTSMAYMTPIAHVFRDIEKVTGGAIVKMRDLGMAEKDVRTYRGIYDRD</sequence>
<dbReference type="InterPro" id="IPR057670">
    <property type="entry name" value="SH3_retrovirus"/>
</dbReference>
<dbReference type="InterPro" id="IPR036397">
    <property type="entry name" value="RNaseH_sf"/>
</dbReference>
<dbReference type="PANTHER" id="PTHR11439:SF480">
    <property type="entry name" value="REVERSE TRANSCRIPTASE TY1_COPIA-TYPE DOMAIN-CONTAINING PROTEIN"/>
    <property type="match status" value="1"/>
</dbReference>
<evidence type="ECO:0000259" key="4">
    <source>
        <dbReference type="PROSITE" id="PS50994"/>
    </source>
</evidence>
<dbReference type="InterPro" id="IPR043502">
    <property type="entry name" value="DNA/RNA_pol_sf"/>
</dbReference>
<dbReference type="InterPro" id="IPR001584">
    <property type="entry name" value="Integrase_cat-core"/>
</dbReference>
<keyword evidence="2" id="KW-0694">RNA-binding</keyword>
<dbReference type="Pfam" id="PF22936">
    <property type="entry name" value="Pol_BBD"/>
    <property type="match status" value="1"/>
</dbReference>
<accession>A0A922N9P1</accession>
<keyword evidence="1" id="KW-0645">Protease</keyword>
<gene>
    <name evidence="5" type="ORF">Ptr86124_008948</name>
</gene>
<dbReference type="GO" id="GO:0003964">
    <property type="term" value="F:RNA-directed DNA polymerase activity"/>
    <property type="evidence" value="ECO:0007669"/>
    <property type="project" value="UniProtKB-KW"/>
</dbReference>
<dbReference type="EMBL" id="NRDI02000012">
    <property type="protein sequence ID" value="KAI1512108.1"/>
    <property type="molecule type" value="Genomic_DNA"/>
</dbReference>
<dbReference type="Pfam" id="PF07727">
    <property type="entry name" value="RVT_2"/>
    <property type="match status" value="1"/>
</dbReference>
<proteinExistence type="predicted"/>
<dbReference type="InterPro" id="IPR012337">
    <property type="entry name" value="RNaseH-like_sf"/>
</dbReference>
<evidence type="ECO:0000313" key="6">
    <source>
        <dbReference type="Proteomes" id="UP000249757"/>
    </source>
</evidence>
<comment type="caution">
    <text evidence="5">The sequence shown here is derived from an EMBL/GenBank/DDBJ whole genome shotgun (WGS) entry which is preliminary data.</text>
</comment>
<dbReference type="Gene3D" id="3.30.420.10">
    <property type="entry name" value="Ribonuclease H-like superfamily/Ribonuclease H"/>
    <property type="match status" value="1"/>
</dbReference>
<keyword evidence="6" id="KW-1185">Reference proteome</keyword>
<keyword evidence="5" id="KW-0548">Nucleotidyltransferase</keyword>
<keyword evidence="1" id="KW-0064">Aspartyl protease</keyword>
<name>A0A922N9P1_9PLEO</name>
<dbReference type="GO" id="GO:0015074">
    <property type="term" value="P:DNA integration"/>
    <property type="evidence" value="ECO:0007669"/>
    <property type="project" value="InterPro"/>
</dbReference>
<feature type="compositionally biased region" description="Basic and acidic residues" evidence="3">
    <location>
        <begin position="903"/>
        <end position="913"/>
    </location>
</feature>
<dbReference type="PROSITE" id="PS50994">
    <property type="entry name" value="INTEGRASE"/>
    <property type="match status" value="1"/>
</dbReference>
<dbReference type="Pfam" id="PF14223">
    <property type="entry name" value="Retrotran_gag_2"/>
    <property type="match status" value="1"/>
</dbReference>
<feature type="compositionally biased region" description="Low complexity" evidence="3">
    <location>
        <begin position="287"/>
        <end position="314"/>
    </location>
</feature>
<feature type="domain" description="Integrase catalytic" evidence="4">
    <location>
        <begin position="613"/>
        <end position="781"/>
    </location>
</feature>
<evidence type="ECO:0000313" key="5">
    <source>
        <dbReference type="EMBL" id="KAI1512108.1"/>
    </source>
</evidence>
<dbReference type="PANTHER" id="PTHR11439">
    <property type="entry name" value="GAG-POL-RELATED RETROTRANSPOSON"/>
    <property type="match status" value="1"/>
</dbReference>
<dbReference type="Proteomes" id="UP000249757">
    <property type="component" value="Unassembled WGS sequence"/>
</dbReference>
<dbReference type="GO" id="GO:0005634">
    <property type="term" value="C:nucleus"/>
    <property type="evidence" value="ECO:0007669"/>
    <property type="project" value="UniProtKB-ARBA"/>
</dbReference>
<dbReference type="GO" id="GO:0004190">
    <property type="term" value="F:aspartic-type endopeptidase activity"/>
    <property type="evidence" value="ECO:0007669"/>
    <property type="project" value="UniProtKB-KW"/>
</dbReference>
<keyword evidence="1" id="KW-0378">Hydrolase</keyword>
<keyword evidence="5" id="KW-0695">RNA-directed DNA polymerase</keyword>